<comment type="caution">
    <text evidence="2">The sequence shown here is derived from an EMBL/GenBank/DDBJ whole genome shotgun (WGS) entry which is preliminary data.</text>
</comment>
<keyword evidence="1" id="KW-0472">Membrane</keyword>
<organism evidence="2 3">
    <name type="scientific">Flavobacterium sedimenticola</name>
    <dbReference type="NCBI Taxonomy" id="3043286"/>
    <lineage>
        <taxon>Bacteria</taxon>
        <taxon>Pseudomonadati</taxon>
        <taxon>Bacteroidota</taxon>
        <taxon>Flavobacteriia</taxon>
        <taxon>Flavobacteriales</taxon>
        <taxon>Flavobacteriaceae</taxon>
        <taxon>Flavobacterium</taxon>
    </lineage>
</organism>
<dbReference type="EMBL" id="JASGBP010000009">
    <property type="protein sequence ID" value="MDI9258119.1"/>
    <property type="molecule type" value="Genomic_DNA"/>
</dbReference>
<keyword evidence="1" id="KW-0812">Transmembrane</keyword>
<gene>
    <name evidence="2" type="ORF">QHT84_11905</name>
</gene>
<name>A0ABT6XSP0_9FLAO</name>
<sequence>MKKFKLNETNKLNSGFTTPDGYFDSFSEKVLMQLPKEEPEVISIFSRKKIWYYAAASVVVLLGSVLLYNYYTVKTQELEAVAYEEYITNHMNMSNEDMATLLSQEDLDKMKLELHLEDEAVEEVLLNNTDIEQYITN</sequence>
<keyword evidence="1" id="KW-1133">Transmembrane helix</keyword>
<evidence type="ECO:0000256" key="1">
    <source>
        <dbReference type="SAM" id="Phobius"/>
    </source>
</evidence>
<accession>A0ABT6XSP0</accession>
<evidence type="ECO:0008006" key="4">
    <source>
        <dbReference type="Google" id="ProtNLM"/>
    </source>
</evidence>
<evidence type="ECO:0000313" key="3">
    <source>
        <dbReference type="Proteomes" id="UP001230035"/>
    </source>
</evidence>
<dbReference type="Proteomes" id="UP001230035">
    <property type="component" value="Unassembled WGS sequence"/>
</dbReference>
<reference evidence="2 3" key="1">
    <citation type="submission" date="2023-05" db="EMBL/GenBank/DDBJ databases">
        <title>Flavobacterium sedimenti sp. nov., isolated from the sediment.</title>
        <authorList>
            <person name="Wu N."/>
        </authorList>
    </citation>
    <scope>NUCLEOTIDE SEQUENCE [LARGE SCALE GENOMIC DNA]</scope>
    <source>
        <strain evidence="2 3">YZ-48</strain>
    </source>
</reference>
<keyword evidence="3" id="KW-1185">Reference proteome</keyword>
<proteinExistence type="predicted"/>
<dbReference type="RefSeq" id="WP_283239785.1">
    <property type="nucleotide sequence ID" value="NZ_JASGBP010000009.1"/>
</dbReference>
<evidence type="ECO:0000313" key="2">
    <source>
        <dbReference type="EMBL" id="MDI9258119.1"/>
    </source>
</evidence>
<feature type="transmembrane region" description="Helical" evidence="1">
    <location>
        <begin position="50"/>
        <end position="71"/>
    </location>
</feature>
<protein>
    <recommendedName>
        <fullName evidence="4">Anti-sigma factor</fullName>
    </recommendedName>
</protein>